<dbReference type="InterPro" id="IPR020936">
    <property type="entry name" value="TrhO"/>
</dbReference>
<comment type="catalytic activity">
    <reaction evidence="1">
        <text>uridine(34) in tRNA + AH2 + O2 = 5-hydroxyuridine(34) in tRNA + A + H2O</text>
        <dbReference type="Rhea" id="RHEA:64224"/>
        <dbReference type="Rhea" id="RHEA-COMP:11727"/>
        <dbReference type="Rhea" id="RHEA-COMP:13381"/>
        <dbReference type="ChEBI" id="CHEBI:13193"/>
        <dbReference type="ChEBI" id="CHEBI:15377"/>
        <dbReference type="ChEBI" id="CHEBI:15379"/>
        <dbReference type="ChEBI" id="CHEBI:17499"/>
        <dbReference type="ChEBI" id="CHEBI:65315"/>
        <dbReference type="ChEBI" id="CHEBI:136877"/>
    </reaction>
</comment>
<dbReference type="Pfam" id="PF12368">
    <property type="entry name" value="Rhodanese_C"/>
    <property type="match status" value="1"/>
</dbReference>
<evidence type="ECO:0000313" key="5">
    <source>
        <dbReference type="Proteomes" id="UP000325957"/>
    </source>
</evidence>
<accession>A0A5J5L2I0</accession>
<evidence type="ECO:0000313" key="4">
    <source>
        <dbReference type="EMBL" id="KAA9395306.1"/>
    </source>
</evidence>
<protein>
    <recommendedName>
        <fullName evidence="1">tRNA uridine(34) hydroxylase</fullName>
        <ecNumber evidence="1">1.14.-.-</ecNumber>
    </recommendedName>
    <alternativeName>
        <fullName evidence="1">tRNA hydroxylation protein O</fullName>
    </alternativeName>
</protein>
<dbReference type="EC" id="1.14.-.-" evidence="1"/>
<keyword evidence="4" id="KW-0808">Transferase</keyword>
<dbReference type="RefSeq" id="WP_158032731.1">
    <property type="nucleotide sequence ID" value="NZ_ML708611.1"/>
</dbReference>
<comment type="caution">
    <text evidence="4">The sequence shown here is derived from an EMBL/GenBank/DDBJ whole genome shotgun (WGS) entry which is preliminary data.</text>
</comment>
<dbReference type="GO" id="GO:0016740">
    <property type="term" value="F:transferase activity"/>
    <property type="evidence" value="ECO:0007669"/>
    <property type="project" value="UniProtKB-KW"/>
</dbReference>
<dbReference type="NCBIfam" id="NF001134">
    <property type="entry name" value="PRK00142.1-2"/>
    <property type="match status" value="1"/>
</dbReference>
<evidence type="ECO:0000259" key="3">
    <source>
        <dbReference type="PROSITE" id="PS50206"/>
    </source>
</evidence>
<name>A0A5J5L2I0_9MICC</name>
<dbReference type="Gene3D" id="3.30.70.100">
    <property type="match status" value="1"/>
</dbReference>
<evidence type="ECO:0000256" key="2">
    <source>
        <dbReference type="SAM" id="MobiDB-lite"/>
    </source>
</evidence>
<keyword evidence="1" id="KW-0819">tRNA processing</keyword>
<dbReference type="OrthoDB" id="9778326at2"/>
<comment type="similarity">
    <text evidence="1">Belongs to the TrhO family.</text>
</comment>
<proteinExistence type="inferred from homology"/>
<dbReference type="CDD" id="cd01518">
    <property type="entry name" value="RHOD_YceA"/>
    <property type="match status" value="1"/>
</dbReference>
<dbReference type="InterPro" id="IPR040503">
    <property type="entry name" value="TRHO_N"/>
</dbReference>
<dbReference type="PANTHER" id="PTHR43268">
    <property type="entry name" value="THIOSULFATE SULFURTRANSFERASE/RHODANESE-LIKE DOMAIN-CONTAINING PROTEIN 2"/>
    <property type="match status" value="1"/>
</dbReference>
<dbReference type="Pfam" id="PF17773">
    <property type="entry name" value="UPF0176_N"/>
    <property type="match status" value="1"/>
</dbReference>
<gene>
    <name evidence="1" type="primary">trhO</name>
    <name evidence="4" type="ORF">FCK90_02555</name>
</gene>
<dbReference type="AlphaFoldDB" id="A0A5J5L2I0"/>
<feature type="compositionally biased region" description="Basic and acidic residues" evidence="2">
    <location>
        <begin position="290"/>
        <end position="299"/>
    </location>
</feature>
<comment type="function">
    <text evidence="1">Catalyzes oxygen-dependent 5-hydroxyuridine (ho5U) modification at position 34 in tRNAs.</text>
</comment>
<dbReference type="Gene3D" id="3.40.250.10">
    <property type="entry name" value="Rhodanese-like domain"/>
    <property type="match status" value="1"/>
</dbReference>
<feature type="region of interest" description="Disordered" evidence="2">
    <location>
        <begin position="290"/>
        <end position="324"/>
    </location>
</feature>
<dbReference type="HAMAP" id="MF_00469">
    <property type="entry name" value="TrhO"/>
    <property type="match status" value="1"/>
</dbReference>
<dbReference type="Proteomes" id="UP000325957">
    <property type="component" value="Unassembled WGS sequence"/>
</dbReference>
<reference evidence="4 5" key="1">
    <citation type="submission" date="2019-05" db="EMBL/GenBank/DDBJ databases">
        <title>Kocuria coralli sp. nov., a novel actinobacterium isolated from coral reef seawater.</title>
        <authorList>
            <person name="Li J."/>
        </authorList>
    </citation>
    <scope>NUCLEOTIDE SEQUENCE [LARGE SCALE GENOMIC DNA]</scope>
    <source>
        <strain evidence="4 5">SCSIO 13007</strain>
    </source>
</reference>
<feature type="domain" description="Rhodanese" evidence="3">
    <location>
        <begin position="129"/>
        <end position="224"/>
    </location>
</feature>
<keyword evidence="5" id="KW-1185">Reference proteome</keyword>
<dbReference type="InterPro" id="IPR001763">
    <property type="entry name" value="Rhodanese-like_dom"/>
</dbReference>
<dbReference type="GO" id="GO:0016705">
    <property type="term" value="F:oxidoreductase activity, acting on paired donors, with incorporation or reduction of molecular oxygen"/>
    <property type="evidence" value="ECO:0007669"/>
    <property type="project" value="UniProtKB-UniRule"/>
</dbReference>
<dbReference type="EMBL" id="SZWF01000002">
    <property type="protein sequence ID" value="KAA9395306.1"/>
    <property type="molecule type" value="Genomic_DNA"/>
</dbReference>
<sequence>MSVNRILLYYSLCPLPDPQAIALWQRALCERLGLRGRILISPEGLNGTVGGEVGALKQYAKTTRSYPGFREMDLKWSDGSAQDFPRLSVKVRDELVAFGAPGEVEVGTGGVIGGGRRITPGELDRLADEREDLVLFDGRNSWEARIGRFKGAVVPEVETTRDFVRELDSGKYDDLKGKPIVTYCTGGIRCEFLSALMRRRGFEEVYQLDGGVVRYGEARQDSGLWEGSLAVFDGRGAIDFSSQTAVIGICDVCGGSARTFVNCSDPACHRRLLACDEHVRAHDGGGLRCPDGCRPDRPGHGGGRSAGPGTDPAASRGPFSEAVS</sequence>
<dbReference type="Pfam" id="PF00581">
    <property type="entry name" value="Rhodanese"/>
    <property type="match status" value="1"/>
</dbReference>
<dbReference type="GO" id="GO:0006400">
    <property type="term" value="P:tRNA modification"/>
    <property type="evidence" value="ECO:0007669"/>
    <property type="project" value="UniProtKB-UniRule"/>
</dbReference>
<keyword evidence="1" id="KW-0560">Oxidoreductase</keyword>
<dbReference type="InterPro" id="IPR036873">
    <property type="entry name" value="Rhodanese-like_dom_sf"/>
</dbReference>
<dbReference type="PROSITE" id="PS50206">
    <property type="entry name" value="RHODANESE_3"/>
    <property type="match status" value="1"/>
</dbReference>
<dbReference type="SMART" id="SM00450">
    <property type="entry name" value="RHOD"/>
    <property type="match status" value="1"/>
</dbReference>
<dbReference type="InterPro" id="IPR022111">
    <property type="entry name" value="Rhodanese_C"/>
</dbReference>
<organism evidence="4 5">
    <name type="scientific">Kocuria coralli</name>
    <dbReference type="NCBI Taxonomy" id="1461025"/>
    <lineage>
        <taxon>Bacteria</taxon>
        <taxon>Bacillati</taxon>
        <taxon>Actinomycetota</taxon>
        <taxon>Actinomycetes</taxon>
        <taxon>Micrococcales</taxon>
        <taxon>Micrococcaceae</taxon>
        <taxon>Kocuria</taxon>
    </lineage>
</organism>
<evidence type="ECO:0000256" key="1">
    <source>
        <dbReference type="HAMAP-Rule" id="MF_00469"/>
    </source>
</evidence>
<dbReference type="PANTHER" id="PTHR43268:SF6">
    <property type="entry name" value="THIOSULFATE SULFURTRANSFERASE_RHODANESE-LIKE DOMAIN-CONTAINING PROTEIN 2"/>
    <property type="match status" value="1"/>
</dbReference>
<dbReference type="SUPFAM" id="SSF52821">
    <property type="entry name" value="Rhodanese/Cell cycle control phosphatase"/>
    <property type="match status" value="1"/>
</dbReference>